<sequence>MKKILTILLAGVSTLASAQHKIDLNRSVDDNGRNLTIRVNGTIDGKAIDYEKTFSVAGLSREEKAEIKEKVFDSLGINVETPAPPRAPRAPRSYQAQQPSGHLSAGVSEGLSSVILSDSELTKDNSAAKAKPFSKEVKFNDQTGELYLRYQFMKGGEEFIYEKTVDASSKSSRQRDSIIKSFENEIELPCK</sequence>
<name>A0A4R5DVR8_9BACT</name>
<organism evidence="4 5">
    <name type="scientific">Dyadobacter psychrotolerans</name>
    <dbReference type="NCBI Taxonomy" id="2541721"/>
    <lineage>
        <taxon>Bacteria</taxon>
        <taxon>Pseudomonadati</taxon>
        <taxon>Bacteroidota</taxon>
        <taxon>Cytophagia</taxon>
        <taxon>Cytophagales</taxon>
        <taxon>Spirosomataceae</taxon>
        <taxon>Dyadobacter</taxon>
    </lineage>
</organism>
<keyword evidence="5" id="KW-1185">Reference proteome</keyword>
<dbReference type="Pfam" id="PF04200">
    <property type="entry name" value="Lipoprotein_17"/>
    <property type="match status" value="1"/>
</dbReference>
<keyword evidence="2" id="KW-0732">Signal</keyword>
<evidence type="ECO:0000313" key="4">
    <source>
        <dbReference type="EMBL" id="TDE18559.1"/>
    </source>
</evidence>
<feature type="region of interest" description="Disordered" evidence="1">
    <location>
        <begin position="78"/>
        <end position="105"/>
    </location>
</feature>
<comment type="caution">
    <text evidence="4">The sequence shown here is derived from an EMBL/GenBank/DDBJ whole genome shotgun (WGS) entry which is preliminary data.</text>
</comment>
<proteinExistence type="predicted"/>
<feature type="domain" description="Lipoprotein-associated type-17" evidence="3">
    <location>
        <begin position="125"/>
        <end position="165"/>
    </location>
</feature>
<evidence type="ECO:0000313" key="5">
    <source>
        <dbReference type="Proteomes" id="UP000294850"/>
    </source>
</evidence>
<reference evidence="4 5" key="1">
    <citation type="submission" date="2019-03" db="EMBL/GenBank/DDBJ databases">
        <title>Dyadobacter AR-3-6 sp. nov., isolated from arctic soil.</title>
        <authorList>
            <person name="Chaudhary D.K."/>
        </authorList>
    </citation>
    <scope>NUCLEOTIDE SEQUENCE [LARGE SCALE GENOMIC DNA]</scope>
    <source>
        <strain evidence="4 5">AR-3-6</strain>
    </source>
</reference>
<gene>
    <name evidence="4" type="ORF">E0F88_03205</name>
</gene>
<evidence type="ECO:0000256" key="1">
    <source>
        <dbReference type="SAM" id="MobiDB-lite"/>
    </source>
</evidence>
<dbReference type="InterPro" id="IPR007326">
    <property type="entry name" value="Lipoprotein-assoc_dom"/>
</dbReference>
<dbReference type="OrthoDB" id="953639at2"/>
<protein>
    <recommendedName>
        <fullName evidence="3">Lipoprotein-associated type-17 domain-containing protein</fullName>
    </recommendedName>
</protein>
<feature type="chain" id="PRO_5020569976" description="Lipoprotein-associated type-17 domain-containing protein" evidence="2">
    <location>
        <begin position="19"/>
        <end position="191"/>
    </location>
</feature>
<evidence type="ECO:0000259" key="3">
    <source>
        <dbReference type="Pfam" id="PF04200"/>
    </source>
</evidence>
<dbReference type="EMBL" id="SMFL01000001">
    <property type="protein sequence ID" value="TDE18559.1"/>
    <property type="molecule type" value="Genomic_DNA"/>
</dbReference>
<dbReference type="AlphaFoldDB" id="A0A4R5DVR8"/>
<dbReference type="Proteomes" id="UP000294850">
    <property type="component" value="Unassembled WGS sequence"/>
</dbReference>
<dbReference type="RefSeq" id="WP_131956582.1">
    <property type="nucleotide sequence ID" value="NZ_SMFL01000001.1"/>
</dbReference>
<feature type="signal peptide" evidence="2">
    <location>
        <begin position="1"/>
        <end position="18"/>
    </location>
</feature>
<evidence type="ECO:0000256" key="2">
    <source>
        <dbReference type="SAM" id="SignalP"/>
    </source>
</evidence>
<accession>A0A4R5DVR8</accession>